<protein>
    <submittedName>
        <fullName evidence="2">Type II toxin-antitoxin system HicB family antitoxin</fullName>
    </submittedName>
</protein>
<dbReference type="SUPFAM" id="SSF143100">
    <property type="entry name" value="TTHA1013/TTHA0281-like"/>
    <property type="match status" value="1"/>
</dbReference>
<dbReference type="InterPro" id="IPR013321">
    <property type="entry name" value="Arc_rbn_hlx_hlx"/>
</dbReference>
<dbReference type="Gene3D" id="1.10.1220.10">
    <property type="entry name" value="Met repressor-like"/>
    <property type="match status" value="1"/>
</dbReference>
<dbReference type="SUPFAM" id="SSF47598">
    <property type="entry name" value="Ribbon-helix-helix"/>
    <property type="match status" value="1"/>
</dbReference>
<dbReference type="Pfam" id="PF05534">
    <property type="entry name" value="HicB"/>
    <property type="match status" value="1"/>
</dbReference>
<dbReference type="InterPro" id="IPR035069">
    <property type="entry name" value="TTHA1013/TTHA0281-like"/>
</dbReference>
<keyword evidence="4" id="KW-1185">Reference proteome</keyword>
<comment type="caution">
    <text evidence="2">The sequence shown here is derived from an EMBL/GenBank/DDBJ whole genome shotgun (WGS) entry which is preliminary data.</text>
</comment>
<dbReference type="AlphaFoldDB" id="A0A5J5E6S0"/>
<evidence type="ECO:0000313" key="2">
    <source>
        <dbReference type="EMBL" id="KAA8824591.1"/>
    </source>
</evidence>
<gene>
    <name evidence="2" type="ORF">EM848_01825</name>
    <name evidence="1" type="ORF">EMO90_02400</name>
</gene>
<sequence length="110" mass="12620">MPTRPVEDRYVYRILWSESRKGFVCTVAELPDLIEVSESSAEALMGLHMQVAERLAAMRAKGEDVPVPYEDRQYSGRFMVRIPPEMHRRLAIEAAEQGVSINRLVQSRLM</sequence>
<dbReference type="InterPro" id="IPR010985">
    <property type="entry name" value="Ribbon_hlx_hlx"/>
</dbReference>
<evidence type="ECO:0000313" key="1">
    <source>
        <dbReference type="EMBL" id="KAA8822150.1"/>
    </source>
</evidence>
<dbReference type="Proteomes" id="UP000374630">
    <property type="component" value="Unassembled WGS sequence"/>
</dbReference>
<dbReference type="GO" id="GO:0006355">
    <property type="term" value="P:regulation of DNA-templated transcription"/>
    <property type="evidence" value="ECO:0007669"/>
    <property type="project" value="InterPro"/>
</dbReference>
<organism evidence="2 3">
    <name type="scientific">Bifidobacterium vespertilionis</name>
    <dbReference type="NCBI Taxonomy" id="2562524"/>
    <lineage>
        <taxon>Bacteria</taxon>
        <taxon>Bacillati</taxon>
        <taxon>Actinomycetota</taxon>
        <taxon>Actinomycetes</taxon>
        <taxon>Bifidobacteriales</taxon>
        <taxon>Bifidobacteriaceae</taxon>
        <taxon>Bifidobacterium</taxon>
    </lineage>
</organism>
<dbReference type="EMBL" id="RZOA01000002">
    <property type="protein sequence ID" value="KAA8824591.1"/>
    <property type="molecule type" value="Genomic_DNA"/>
</dbReference>
<proteinExistence type="predicted"/>
<dbReference type="OrthoDB" id="5297106at2"/>
<name>A0A5J5E6S0_9BIFI</name>
<dbReference type="Proteomes" id="UP000345527">
    <property type="component" value="Unassembled WGS sequence"/>
</dbReference>
<accession>A0A5J5E6S0</accession>
<dbReference type="InterPro" id="IPR008651">
    <property type="entry name" value="Uncharacterised_HicB"/>
</dbReference>
<evidence type="ECO:0000313" key="3">
    <source>
        <dbReference type="Proteomes" id="UP000345527"/>
    </source>
</evidence>
<evidence type="ECO:0000313" key="4">
    <source>
        <dbReference type="Proteomes" id="UP000374630"/>
    </source>
</evidence>
<dbReference type="EMBL" id="RZNZ01000002">
    <property type="protein sequence ID" value="KAA8822150.1"/>
    <property type="molecule type" value="Genomic_DNA"/>
</dbReference>
<reference evidence="3 4" key="1">
    <citation type="journal article" date="2019" name="Syst. Appl. Microbiol.">
        <title>Characterization of Bifidobacterium species in feaces of the Egyptian fruit bat: Description of B. vespertilionis sp. nov. and B. rousetti sp. nov.</title>
        <authorList>
            <person name="Modesto M."/>
            <person name="Satti M."/>
            <person name="Watanabe K."/>
            <person name="Puglisi E."/>
            <person name="Morelli L."/>
            <person name="Huang C.-H."/>
            <person name="Liou J.-S."/>
            <person name="Miyashita M."/>
            <person name="Tamura T."/>
            <person name="Saito S."/>
            <person name="Mori K."/>
            <person name="Huang L."/>
            <person name="Sciavilla P."/>
            <person name="Sandri C."/>
            <person name="Spiezio C."/>
            <person name="Vitali F."/>
            <person name="Cavalieri D."/>
            <person name="Perpetuini G."/>
            <person name="Tofalo R."/>
            <person name="Bonetti A."/>
            <person name="Arita M."/>
            <person name="Mattarelli P."/>
        </authorList>
    </citation>
    <scope>NUCLEOTIDE SEQUENCE [LARGE SCALE GENOMIC DNA]</scope>
    <source>
        <strain evidence="1 4">RST16</strain>
        <strain evidence="2 3">RST8</strain>
    </source>
</reference>